<accession>A0ABW0T9P2</accession>
<protein>
    <submittedName>
        <fullName evidence="1">DUF2239 family protein</fullName>
    </submittedName>
</protein>
<comment type="caution">
    <text evidence="1">The sequence shown here is derived from an EMBL/GenBank/DDBJ whole genome shotgun (WGS) entry which is preliminary data.</text>
</comment>
<dbReference type="InterPro" id="IPR018715">
    <property type="entry name" value="DUF2239"/>
</dbReference>
<dbReference type="Proteomes" id="UP001596107">
    <property type="component" value="Unassembled WGS sequence"/>
</dbReference>
<evidence type="ECO:0000313" key="2">
    <source>
        <dbReference type="Proteomes" id="UP001596107"/>
    </source>
</evidence>
<keyword evidence="2" id="KW-1185">Reference proteome</keyword>
<name>A0ABW0T9P2_9HYPH</name>
<reference evidence="2" key="1">
    <citation type="journal article" date="2019" name="Int. J. Syst. Evol. Microbiol.">
        <title>The Global Catalogue of Microorganisms (GCM) 10K type strain sequencing project: providing services to taxonomists for standard genome sequencing and annotation.</title>
        <authorList>
            <consortium name="The Broad Institute Genomics Platform"/>
            <consortium name="The Broad Institute Genome Sequencing Center for Infectious Disease"/>
            <person name="Wu L."/>
            <person name="Ma J."/>
        </authorList>
    </citation>
    <scope>NUCLEOTIDE SEQUENCE [LARGE SCALE GENOMIC DNA]</scope>
    <source>
        <strain evidence="2">JCM 3366</strain>
    </source>
</reference>
<dbReference type="RefSeq" id="WP_223021213.1">
    <property type="nucleotide sequence ID" value="NZ_CP078143.1"/>
</dbReference>
<sequence length="188" mass="20290">MPSFTAFHGKKCLSQGSDAVVALAAKAVLDDLPGADVLIFDDETGRQVDFNLNGNREEVVARLDGSANAKKPVKRAPGRPKLGVVAREITLLPRQWDWLSEQPGGASATLRKLVDAAKSAGAPRERQRKAQAATDRFMIAMLGDQPGYEEAARALYAGDAASFRKRIEGWPTDLKAHVERLAAPAFKP</sequence>
<proteinExistence type="predicted"/>
<evidence type="ECO:0000313" key="1">
    <source>
        <dbReference type="EMBL" id="MFC5585478.1"/>
    </source>
</evidence>
<dbReference type="EMBL" id="JBHSNB010000002">
    <property type="protein sequence ID" value="MFC5585478.1"/>
    <property type="molecule type" value="Genomic_DNA"/>
</dbReference>
<organism evidence="1 2">
    <name type="scientific">Nitratireductor kimnyeongensis</name>
    <dbReference type="NCBI Taxonomy" id="430679"/>
    <lineage>
        <taxon>Bacteria</taxon>
        <taxon>Pseudomonadati</taxon>
        <taxon>Pseudomonadota</taxon>
        <taxon>Alphaproteobacteria</taxon>
        <taxon>Hyphomicrobiales</taxon>
        <taxon>Phyllobacteriaceae</taxon>
        <taxon>Nitratireductor</taxon>
    </lineage>
</organism>
<gene>
    <name evidence="1" type="ORF">ACFPOD_10165</name>
</gene>
<dbReference type="Pfam" id="PF09998">
    <property type="entry name" value="DUF2239"/>
    <property type="match status" value="1"/>
</dbReference>